<feature type="domain" description="F-box" evidence="1">
    <location>
        <begin position="13"/>
        <end position="53"/>
    </location>
</feature>
<sequence length="387" mass="43917">MERALMSDPMSMLTDDILVDIISRVPYKSTCCCKCVSTRWRDFLSHPDHRKKLPQPLAGFFYQGYNRDRFPKIARYFTNASGEGDPLVDPSLSFLPRYSSLEILDCCNGLLLCRCWKPTDPKTLDYVVCNPATEKWVVVPATEWSNKVSVARLGFEPAVSSHFHVFEFIDEKAWVTDESELNEWTGSLEAVATYSSKSGVWTNPIAVTTIVSIPTHSKGVFFNSIMHLAAFDDMVATFDVQGNLQSIIDTPDLPYDSPVNDVFVSRGQLYFTGITRSEFGPSMSVWVLEDYDFGEWTLKHTVSHFALFGTNYSACNYKVISFHPEHDMIFVVYGEENTLMSYDMDCKKRHIICQLGHDCQLEDISDEEKTPFLPYGPLYTESLADGT</sequence>
<evidence type="ECO:0000259" key="1">
    <source>
        <dbReference type="SMART" id="SM00256"/>
    </source>
</evidence>
<dbReference type="InterPro" id="IPR055290">
    <property type="entry name" value="At3g26010-like"/>
</dbReference>
<dbReference type="PANTHER" id="PTHR35546">
    <property type="entry name" value="F-BOX PROTEIN INTERACTION DOMAIN PROTEIN-RELATED"/>
    <property type="match status" value="1"/>
</dbReference>
<evidence type="ECO:0000313" key="2">
    <source>
        <dbReference type="EMBL" id="KAK1669523.1"/>
    </source>
</evidence>
<dbReference type="SUPFAM" id="SSF63829">
    <property type="entry name" value="Calcium-dependent phosphotriesterase"/>
    <property type="match status" value="1"/>
</dbReference>
<gene>
    <name evidence="2" type="ORF">QYE76_057682</name>
</gene>
<accession>A0AAD8T416</accession>
<dbReference type="InterPro" id="IPR017451">
    <property type="entry name" value="F-box-assoc_interact_dom"/>
</dbReference>
<dbReference type="EMBL" id="JAUUTY010000003">
    <property type="protein sequence ID" value="KAK1669523.1"/>
    <property type="molecule type" value="Genomic_DNA"/>
</dbReference>
<dbReference type="InterPro" id="IPR001810">
    <property type="entry name" value="F-box_dom"/>
</dbReference>
<protein>
    <recommendedName>
        <fullName evidence="1">F-box domain-containing protein</fullName>
    </recommendedName>
</protein>
<reference evidence="2" key="1">
    <citation type="submission" date="2023-07" db="EMBL/GenBank/DDBJ databases">
        <title>A chromosome-level genome assembly of Lolium multiflorum.</title>
        <authorList>
            <person name="Chen Y."/>
            <person name="Copetti D."/>
            <person name="Kolliker R."/>
            <person name="Studer B."/>
        </authorList>
    </citation>
    <scope>NUCLEOTIDE SEQUENCE</scope>
    <source>
        <strain evidence="2">02402/16</strain>
        <tissue evidence="2">Leaf</tissue>
    </source>
</reference>
<dbReference type="PANTHER" id="PTHR35546:SF105">
    <property type="entry name" value="OS05G0139200 PROTEIN"/>
    <property type="match status" value="1"/>
</dbReference>
<dbReference type="AlphaFoldDB" id="A0AAD8T416"/>
<organism evidence="2 3">
    <name type="scientific">Lolium multiflorum</name>
    <name type="common">Italian ryegrass</name>
    <name type="synonym">Lolium perenne subsp. multiflorum</name>
    <dbReference type="NCBI Taxonomy" id="4521"/>
    <lineage>
        <taxon>Eukaryota</taxon>
        <taxon>Viridiplantae</taxon>
        <taxon>Streptophyta</taxon>
        <taxon>Embryophyta</taxon>
        <taxon>Tracheophyta</taxon>
        <taxon>Spermatophyta</taxon>
        <taxon>Magnoliopsida</taxon>
        <taxon>Liliopsida</taxon>
        <taxon>Poales</taxon>
        <taxon>Poaceae</taxon>
        <taxon>BOP clade</taxon>
        <taxon>Pooideae</taxon>
        <taxon>Poodae</taxon>
        <taxon>Poeae</taxon>
        <taxon>Poeae Chloroplast Group 2 (Poeae type)</taxon>
        <taxon>Loliodinae</taxon>
        <taxon>Loliinae</taxon>
        <taxon>Lolium</taxon>
    </lineage>
</organism>
<evidence type="ECO:0000313" key="3">
    <source>
        <dbReference type="Proteomes" id="UP001231189"/>
    </source>
</evidence>
<name>A0AAD8T416_LOLMU</name>
<dbReference type="Pfam" id="PF24750">
    <property type="entry name" value="b-prop_At3g26010-like"/>
    <property type="match status" value="1"/>
</dbReference>
<proteinExistence type="predicted"/>
<dbReference type="Pfam" id="PF00646">
    <property type="entry name" value="F-box"/>
    <property type="match status" value="1"/>
</dbReference>
<dbReference type="SUPFAM" id="SSF81383">
    <property type="entry name" value="F-box domain"/>
    <property type="match status" value="1"/>
</dbReference>
<dbReference type="NCBIfam" id="TIGR01640">
    <property type="entry name" value="F_box_assoc_1"/>
    <property type="match status" value="1"/>
</dbReference>
<keyword evidence="3" id="KW-1185">Reference proteome</keyword>
<dbReference type="SMART" id="SM00256">
    <property type="entry name" value="FBOX"/>
    <property type="match status" value="1"/>
</dbReference>
<dbReference type="InterPro" id="IPR036047">
    <property type="entry name" value="F-box-like_dom_sf"/>
</dbReference>
<dbReference type="InterPro" id="IPR056592">
    <property type="entry name" value="Beta-prop_At3g26010-like"/>
</dbReference>
<dbReference type="Proteomes" id="UP001231189">
    <property type="component" value="Unassembled WGS sequence"/>
</dbReference>
<dbReference type="Gene3D" id="1.20.1280.50">
    <property type="match status" value="1"/>
</dbReference>
<comment type="caution">
    <text evidence="2">The sequence shown here is derived from an EMBL/GenBank/DDBJ whole genome shotgun (WGS) entry which is preliminary data.</text>
</comment>